<dbReference type="Proteomes" id="UP001279734">
    <property type="component" value="Unassembled WGS sequence"/>
</dbReference>
<gene>
    <name evidence="2" type="ORF">Nepgr_000741</name>
</gene>
<organism evidence="2 3">
    <name type="scientific">Nepenthes gracilis</name>
    <name type="common">Slender pitcher plant</name>
    <dbReference type="NCBI Taxonomy" id="150966"/>
    <lineage>
        <taxon>Eukaryota</taxon>
        <taxon>Viridiplantae</taxon>
        <taxon>Streptophyta</taxon>
        <taxon>Embryophyta</taxon>
        <taxon>Tracheophyta</taxon>
        <taxon>Spermatophyta</taxon>
        <taxon>Magnoliopsida</taxon>
        <taxon>eudicotyledons</taxon>
        <taxon>Gunneridae</taxon>
        <taxon>Pentapetalae</taxon>
        <taxon>Caryophyllales</taxon>
        <taxon>Nepenthaceae</taxon>
        <taxon>Nepenthes</taxon>
    </lineage>
</organism>
<reference evidence="2" key="1">
    <citation type="submission" date="2023-05" db="EMBL/GenBank/DDBJ databases">
        <title>Nepenthes gracilis genome sequencing.</title>
        <authorList>
            <person name="Fukushima K."/>
        </authorList>
    </citation>
    <scope>NUCLEOTIDE SEQUENCE</scope>
    <source>
        <strain evidence="2">SING2019-196</strain>
    </source>
</reference>
<evidence type="ECO:0000256" key="1">
    <source>
        <dbReference type="SAM" id="MobiDB-lite"/>
    </source>
</evidence>
<dbReference type="EMBL" id="BSYO01000001">
    <property type="protein sequence ID" value="GMG98901.1"/>
    <property type="molecule type" value="Genomic_DNA"/>
</dbReference>
<keyword evidence="3" id="KW-1185">Reference proteome</keyword>
<sequence length="404" mass="45317">MAFLFNKFQEAVKTLAKSPIFARDPRHLQFEADINRIFLYTSYNRLGKDADEADAEEIIEMASKASLDDQQKQVQENIHSQVKTFCMLMDEILLPEKKNSQVPVESSSRINGAPRHSGLSFAVGGSGDSTCAALPETNPLKLTEVSRILKEHQLGYSLSLRISQIQHKDAGLGLFLEGEADVGAVVAIYPGVIYSPAYYRFISGYPRIDVHNSYLITRYDGTVINAQPWGTGSDTRELWDGTNSPEVSPATHENPETGSDRLLKILIKPPENSQGGSRSEVLERRNPLAFAHFANHPAKGTLPNVMVCPYDFSLAEKDMRSYIPNVAFGDDEGVKVRRFGSFWFKSRGSTESSPDSRSLKTVVLVATRAICDEEIFLNYRLSNSKRRPEWYTPVDEEEDKRRWG</sequence>
<evidence type="ECO:0000313" key="3">
    <source>
        <dbReference type="Proteomes" id="UP001279734"/>
    </source>
</evidence>
<dbReference type="CDD" id="cd10537">
    <property type="entry name" value="SET_SETD9"/>
    <property type="match status" value="1"/>
</dbReference>
<protein>
    <recommendedName>
        <fullName evidence="4">SET domain-containing protein</fullName>
    </recommendedName>
</protein>
<dbReference type="InterPro" id="IPR040415">
    <property type="entry name" value="SETD9"/>
</dbReference>
<feature type="region of interest" description="Disordered" evidence="1">
    <location>
        <begin position="234"/>
        <end position="258"/>
    </location>
</feature>
<proteinExistence type="predicted"/>
<dbReference type="PANTHER" id="PTHR33524:SF1">
    <property type="entry name" value="SET DOMAIN-CONTAINING PROTEIN"/>
    <property type="match status" value="1"/>
</dbReference>
<accession>A0AAD3P475</accession>
<comment type="caution">
    <text evidence="2">The sequence shown here is derived from an EMBL/GenBank/DDBJ whole genome shotgun (WGS) entry which is preliminary data.</text>
</comment>
<evidence type="ECO:0000313" key="2">
    <source>
        <dbReference type="EMBL" id="GMG98901.1"/>
    </source>
</evidence>
<name>A0AAD3P475_NEPGR</name>
<evidence type="ECO:0008006" key="4">
    <source>
        <dbReference type="Google" id="ProtNLM"/>
    </source>
</evidence>
<dbReference type="AlphaFoldDB" id="A0AAD3P475"/>
<dbReference type="PANTHER" id="PTHR33524">
    <property type="entry name" value="C5ORF35"/>
    <property type="match status" value="1"/>
</dbReference>